<dbReference type="EMBL" id="LT907782">
    <property type="protein sequence ID" value="SNX58848.1"/>
    <property type="molecule type" value="Genomic_DNA"/>
</dbReference>
<evidence type="ECO:0000313" key="2">
    <source>
        <dbReference type="Proteomes" id="UP000242498"/>
    </source>
</evidence>
<reference evidence="1 2" key="1">
    <citation type="submission" date="2017-08" db="EMBL/GenBank/DDBJ databases">
        <authorList>
            <person name="de Groot N.N."/>
        </authorList>
    </citation>
    <scope>NUCLEOTIDE SEQUENCE [LARGE SCALE GENOMIC DNA]</scope>
    <source>
        <strain evidence="1 2">Nm15</strain>
    </source>
</reference>
<organism evidence="1 2">
    <name type="scientific">Nitrosomonas ureae</name>
    <dbReference type="NCBI Taxonomy" id="44577"/>
    <lineage>
        <taxon>Bacteria</taxon>
        <taxon>Pseudomonadati</taxon>
        <taxon>Pseudomonadota</taxon>
        <taxon>Betaproteobacteria</taxon>
        <taxon>Nitrosomonadales</taxon>
        <taxon>Nitrosomonadaceae</taxon>
        <taxon>Nitrosomonas</taxon>
    </lineage>
</organism>
<protein>
    <submittedName>
        <fullName evidence="1">Uncharacterized protein</fullName>
    </submittedName>
</protein>
<dbReference type="AlphaFoldDB" id="A0A285BVC0"/>
<gene>
    <name evidence="1" type="ORF">SAMN06296273_0313</name>
</gene>
<name>A0A285BVC0_9PROT</name>
<evidence type="ECO:0000313" key="1">
    <source>
        <dbReference type="EMBL" id="SNX58848.1"/>
    </source>
</evidence>
<proteinExistence type="predicted"/>
<sequence length="45" mass="5083">MDFSLIGRECYQQPGVISFKRIESLNNNLPDGRLICDDAIKVLSL</sequence>
<dbReference type="Proteomes" id="UP000242498">
    <property type="component" value="Chromosome I"/>
</dbReference>
<accession>A0A285BVC0</accession>